<reference evidence="1" key="5">
    <citation type="journal article" date="2021" name="G3 (Bethesda)">
        <title>Aegilops tauschii genome assembly Aet v5.0 features greater sequence contiguity and improved annotation.</title>
        <authorList>
            <person name="Wang L."/>
            <person name="Zhu T."/>
            <person name="Rodriguez J.C."/>
            <person name="Deal K.R."/>
            <person name="Dubcovsky J."/>
            <person name="McGuire P.E."/>
            <person name="Lux T."/>
            <person name="Spannagl M."/>
            <person name="Mayer K.F.X."/>
            <person name="Baldrich P."/>
            <person name="Meyers B.C."/>
            <person name="Huo N."/>
            <person name="Gu Y.Q."/>
            <person name="Zhou H."/>
            <person name="Devos K.M."/>
            <person name="Bennetzen J.L."/>
            <person name="Unver T."/>
            <person name="Budak H."/>
            <person name="Gulick P.J."/>
            <person name="Galiba G."/>
            <person name="Kalapos B."/>
            <person name="Nelson D.R."/>
            <person name="Li P."/>
            <person name="You F.M."/>
            <person name="Luo M.C."/>
            <person name="Dvorak J."/>
        </authorList>
    </citation>
    <scope>NUCLEOTIDE SEQUENCE [LARGE SCALE GENOMIC DNA]</scope>
    <source>
        <strain evidence="1">cv. AL8/78</strain>
    </source>
</reference>
<reference evidence="1" key="4">
    <citation type="submission" date="2019-03" db="UniProtKB">
        <authorList>
            <consortium name="EnsemblPlants"/>
        </authorList>
    </citation>
    <scope>IDENTIFICATION</scope>
</reference>
<dbReference type="EnsemblPlants" id="AET6Gv20718900.5">
    <property type="protein sequence ID" value="AET6Gv20718900.5"/>
    <property type="gene ID" value="AET6Gv20718900"/>
</dbReference>
<dbReference type="Gramene" id="AET6Gv20718900.5">
    <property type="protein sequence ID" value="AET6Gv20718900.5"/>
    <property type="gene ID" value="AET6Gv20718900"/>
</dbReference>
<dbReference type="AlphaFoldDB" id="A0A453PFV2"/>
<keyword evidence="2" id="KW-1185">Reference proteome</keyword>
<reference evidence="2" key="2">
    <citation type="journal article" date="2017" name="Nat. Plants">
        <title>The Aegilops tauschii genome reveals multiple impacts of transposons.</title>
        <authorList>
            <person name="Zhao G."/>
            <person name="Zou C."/>
            <person name="Li K."/>
            <person name="Wang K."/>
            <person name="Li T."/>
            <person name="Gao L."/>
            <person name="Zhang X."/>
            <person name="Wang H."/>
            <person name="Yang Z."/>
            <person name="Liu X."/>
            <person name="Jiang W."/>
            <person name="Mao L."/>
            <person name="Kong X."/>
            <person name="Jiao Y."/>
            <person name="Jia J."/>
        </authorList>
    </citation>
    <scope>NUCLEOTIDE SEQUENCE [LARGE SCALE GENOMIC DNA]</scope>
    <source>
        <strain evidence="2">cv. AL8/78</strain>
    </source>
</reference>
<dbReference type="Proteomes" id="UP000015105">
    <property type="component" value="Chromosome 6D"/>
</dbReference>
<protein>
    <submittedName>
        <fullName evidence="1">Uncharacterized protein</fullName>
    </submittedName>
</protein>
<evidence type="ECO:0000313" key="2">
    <source>
        <dbReference type="Proteomes" id="UP000015105"/>
    </source>
</evidence>
<sequence length="83" mass="9597">MIGRLRRLGSGNHWRALICQGHLLSSQGMSLMCTLDPHYGKEGAGERRRRLRWVLEQNVNAKEGTCYFLSRPRYLVNYSSRST</sequence>
<accession>A0A453PFV2</accession>
<name>A0A453PFV2_AEGTS</name>
<organism evidence="1 2">
    <name type="scientific">Aegilops tauschii subsp. strangulata</name>
    <name type="common">Goatgrass</name>
    <dbReference type="NCBI Taxonomy" id="200361"/>
    <lineage>
        <taxon>Eukaryota</taxon>
        <taxon>Viridiplantae</taxon>
        <taxon>Streptophyta</taxon>
        <taxon>Embryophyta</taxon>
        <taxon>Tracheophyta</taxon>
        <taxon>Spermatophyta</taxon>
        <taxon>Magnoliopsida</taxon>
        <taxon>Liliopsida</taxon>
        <taxon>Poales</taxon>
        <taxon>Poaceae</taxon>
        <taxon>BOP clade</taxon>
        <taxon>Pooideae</taxon>
        <taxon>Triticodae</taxon>
        <taxon>Triticeae</taxon>
        <taxon>Triticinae</taxon>
        <taxon>Aegilops</taxon>
    </lineage>
</organism>
<proteinExistence type="predicted"/>
<evidence type="ECO:0000313" key="1">
    <source>
        <dbReference type="EnsemblPlants" id="AET6Gv20718900.5"/>
    </source>
</evidence>
<reference evidence="2" key="1">
    <citation type="journal article" date="2014" name="Science">
        <title>Ancient hybridizations among the ancestral genomes of bread wheat.</title>
        <authorList>
            <consortium name="International Wheat Genome Sequencing Consortium,"/>
            <person name="Marcussen T."/>
            <person name="Sandve S.R."/>
            <person name="Heier L."/>
            <person name="Spannagl M."/>
            <person name="Pfeifer M."/>
            <person name="Jakobsen K.S."/>
            <person name="Wulff B.B."/>
            <person name="Steuernagel B."/>
            <person name="Mayer K.F."/>
            <person name="Olsen O.A."/>
        </authorList>
    </citation>
    <scope>NUCLEOTIDE SEQUENCE [LARGE SCALE GENOMIC DNA]</scope>
    <source>
        <strain evidence="2">cv. AL8/78</strain>
    </source>
</reference>
<reference evidence="1" key="3">
    <citation type="journal article" date="2017" name="Nature">
        <title>Genome sequence of the progenitor of the wheat D genome Aegilops tauschii.</title>
        <authorList>
            <person name="Luo M.C."/>
            <person name="Gu Y.Q."/>
            <person name="Puiu D."/>
            <person name="Wang H."/>
            <person name="Twardziok S.O."/>
            <person name="Deal K.R."/>
            <person name="Huo N."/>
            <person name="Zhu T."/>
            <person name="Wang L."/>
            <person name="Wang Y."/>
            <person name="McGuire P.E."/>
            <person name="Liu S."/>
            <person name="Long H."/>
            <person name="Ramasamy R.K."/>
            <person name="Rodriguez J.C."/>
            <person name="Van S.L."/>
            <person name="Yuan L."/>
            <person name="Wang Z."/>
            <person name="Xia Z."/>
            <person name="Xiao L."/>
            <person name="Anderson O.D."/>
            <person name="Ouyang S."/>
            <person name="Liang Y."/>
            <person name="Zimin A.V."/>
            <person name="Pertea G."/>
            <person name="Qi P."/>
            <person name="Bennetzen J.L."/>
            <person name="Dai X."/>
            <person name="Dawson M.W."/>
            <person name="Muller H.G."/>
            <person name="Kugler K."/>
            <person name="Rivarola-Duarte L."/>
            <person name="Spannagl M."/>
            <person name="Mayer K.F.X."/>
            <person name="Lu F.H."/>
            <person name="Bevan M.W."/>
            <person name="Leroy P."/>
            <person name="Li P."/>
            <person name="You F.M."/>
            <person name="Sun Q."/>
            <person name="Liu Z."/>
            <person name="Lyons E."/>
            <person name="Wicker T."/>
            <person name="Salzberg S.L."/>
            <person name="Devos K.M."/>
            <person name="Dvorak J."/>
        </authorList>
    </citation>
    <scope>NUCLEOTIDE SEQUENCE [LARGE SCALE GENOMIC DNA]</scope>
    <source>
        <strain evidence="1">cv. AL8/78</strain>
    </source>
</reference>